<feature type="transmembrane region" description="Helical" evidence="1">
    <location>
        <begin position="270"/>
        <end position="292"/>
    </location>
</feature>
<dbReference type="EMBL" id="CP136891">
    <property type="protein sequence ID" value="WOK96310.1"/>
    <property type="molecule type" value="Genomic_DNA"/>
</dbReference>
<protein>
    <recommendedName>
        <fullName evidence="4">Transmembrane protein</fullName>
    </recommendedName>
</protein>
<accession>A0AAQ3Q4I7</accession>
<evidence type="ECO:0000256" key="1">
    <source>
        <dbReference type="SAM" id="Phobius"/>
    </source>
</evidence>
<name>A0AAQ3Q4I7_9LILI</name>
<organism evidence="2 3">
    <name type="scientific">Canna indica</name>
    <name type="common">Indian-shot</name>
    <dbReference type="NCBI Taxonomy" id="4628"/>
    <lineage>
        <taxon>Eukaryota</taxon>
        <taxon>Viridiplantae</taxon>
        <taxon>Streptophyta</taxon>
        <taxon>Embryophyta</taxon>
        <taxon>Tracheophyta</taxon>
        <taxon>Spermatophyta</taxon>
        <taxon>Magnoliopsida</taxon>
        <taxon>Liliopsida</taxon>
        <taxon>Zingiberales</taxon>
        <taxon>Cannaceae</taxon>
        <taxon>Canna</taxon>
    </lineage>
</organism>
<feature type="transmembrane region" description="Helical" evidence="1">
    <location>
        <begin position="103"/>
        <end position="128"/>
    </location>
</feature>
<keyword evidence="3" id="KW-1185">Reference proteome</keyword>
<keyword evidence="1" id="KW-0472">Membrane</keyword>
<evidence type="ECO:0000313" key="3">
    <source>
        <dbReference type="Proteomes" id="UP001327560"/>
    </source>
</evidence>
<dbReference type="Proteomes" id="UP001327560">
    <property type="component" value="Chromosome 2"/>
</dbReference>
<dbReference type="PANTHER" id="PTHR33133">
    <property type="entry name" value="OS08G0107100 PROTEIN-RELATED"/>
    <property type="match status" value="1"/>
</dbReference>
<keyword evidence="1" id="KW-1133">Transmembrane helix</keyword>
<feature type="transmembrane region" description="Helical" evidence="1">
    <location>
        <begin position="36"/>
        <end position="57"/>
    </location>
</feature>
<reference evidence="2 3" key="1">
    <citation type="submission" date="2023-10" db="EMBL/GenBank/DDBJ databases">
        <title>Chromosome-scale genome assembly provides insights into flower coloration mechanisms of Canna indica.</title>
        <authorList>
            <person name="Li C."/>
        </authorList>
    </citation>
    <scope>NUCLEOTIDE SEQUENCE [LARGE SCALE GENOMIC DNA]</scope>
    <source>
        <tissue evidence="2">Flower</tissue>
    </source>
</reference>
<evidence type="ECO:0008006" key="4">
    <source>
        <dbReference type="Google" id="ProtNLM"/>
    </source>
</evidence>
<gene>
    <name evidence="2" type="ORF">Cni_G05017</name>
</gene>
<sequence>MDRSMSKGPSCAMDAQLGVADILKQALCLPFKNKKLMLPVLLVSILPSSLLSMGHYVSMYPLLVSFIIKLYLLKKEDPSTPQFFDTVIGIKADAEDFLHVYKFFVVISYVLNLLSTLLVVLASAMAYSAKESAVDDLLARIKGAWKGLLVTRIYFTLLCIGYTVLSVSLIAVLMLNAEGSRAWIAMTTVLGISARLLYVYLAMVWTVGLVISVLEDGSCGLEALSRAGEIVKARRRQGFAIAIILLLVDGVLTGGYGFGVNKAHHPRMGLIVINVVLLLKMFSLMVYTVFYYECKKSHGSKVEMAGDLHKYTRVKTSPSVDEALP</sequence>
<dbReference type="AlphaFoldDB" id="A0AAQ3Q4I7"/>
<feature type="transmembrane region" description="Helical" evidence="1">
    <location>
        <begin position="238"/>
        <end position="258"/>
    </location>
</feature>
<keyword evidence="1" id="KW-0812">Transmembrane</keyword>
<feature type="transmembrane region" description="Helical" evidence="1">
    <location>
        <begin position="149"/>
        <end position="177"/>
    </location>
</feature>
<evidence type="ECO:0000313" key="2">
    <source>
        <dbReference type="EMBL" id="WOK96310.1"/>
    </source>
</evidence>
<proteinExistence type="predicted"/>
<dbReference type="PANTHER" id="PTHR33133:SF1">
    <property type="entry name" value="EXPRESSED PROTEIN-RELATED"/>
    <property type="match status" value="1"/>
</dbReference>